<gene>
    <name evidence="1" type="ORF">BV25DRAFT_1228892</name>
</gene>
<comment type="caution">
    <text evidence="1">The sequence shown here is derived from an EMBL/GenBank/DDBJ whole genome shotgun (WGS) entry which is preliminary data.</text>
</comment>
<accession>A0ACB8SQ99</accession>
<protein>
    <submittedName>
        <fullName evidence="1">Uncharacterized protein</fullName>
    </submittedName>
</protein>
<sequence>MPRGLQAMLTEMPLLEWFNIRYNAPRESPVDAQAFEGLPHLRVLTIRYNGLSRQELSAMSSWVTFMASKAPLHELRIMGMNSRGSKASRGSSNMVKAFPSLRSLVLSHIKLHPRELLSIVEGCLHLQYASFPIKGKRNMRLFTTEPVSSVAKDLNIFAVPISGDNGGYRRTIATYRIVDVRETMDAYSSCSCYFYASDSVELP</sequence>
<evidence type="ECO:0000313" key="1">
    <source>
        <dbReference type="EMBL" id="KAI0058544.1"/>
    </source>
</evidence>
<organism evidence="1 2">
    <name type="scientific">Artomyces pyxidatus</name>
    <dbReference type="NCBI Taxonomy" id="48021"/>
    <lineage>
        <taxon>Eukaryota</taxon>
        <taxon>Fungi</taxon>
        <taxon>Dikarya</taxon>
        <taxon>Basidiomycota</taxon>
        <taxon>Agaricomycotina</taxon>
        <taxon>Agaricomycetes</taxon>
        <taxon>Russulales</taxon>
        <taxon>Auriscalpiaceae</taxon>
        <taxon>Artomyces</taxon>
    </lineage>
</organism>
<evidence type="ECO:0000313" key="2">
    <source>
        <dbReference type="Proteomes" id="UP000814140"/>
    </source>
</evidence>
<keyword evidence="2" id="KW-1185">Reference proteome</keyword>
<name>A0ACB8SQ99_9AGAM</name>
<dbReference type="EMBL" id="MU277234">
    <property type="protein sequence ID" value="KAI0058544.1"/>
    <property type="molecule type" value="Genomic_DNA"/>
</dbReference>
<reference evidence="1" key="2">
    <citation type="journal article" date="2022" name="New Phytol.">
        <title>Evolutionary transition to the ectomycorrhizal habit in the genomes of a hyperdiverse lineage of mushroom-forming fungi.</title>
        <authorList>
            <person name="Looney B."/>
            <person name="Miyauchi S."/>
            <person name="Morin E."/>
            <person name="Drula E."/>
            <person name="Courty P.E."/>
            <person name="Kohler A."/>
            <person name="Kuo A."/>
            <person name="LaButti K."/>
            <person name="Pangilinan J."/>
            <person name="Lipzen A."/>
            <person name="Riley R."/>
            <person name="Andreopoulos W."/>
            <person name="He G."/>
            <person name="Johnson J."/>
            <person name="Nolan M."/>
            <person name="Tritt A."/>
            <person name="Barry K.W."/>
            <person name="Grigoriev I.V."/>
            <person name="Nagy L.G."/>
            <person name="Hibbett D."/>
            <person name="Henrissat B."/>
            <person name="Matheny P.B."/>
            <person name="Labbe J."/>
            <person name="Martin F.M."/>
        </authorList>
    </citation>
    <scope>NUCLEOTIDE SEQUENCE</scope>
    <source>
        <strain evidence="1">HHB10654</strain>
    </source>
</reference>
<reference evidence="1" key="1">
    <citation type="submission" date="2021-03" db="EMBL/GenBank/DDBJ databases">
        <authorList>
            <consortium name="DOE Joint Genome Institute"/>
            <person name="Ahrendt S."/>
            <person name="Looney B.P."/>
            <person name="Miyauchi S."/>
            <person name="Morin E."/>
            <person name="Drula E."/>
            <person name="Courty P.E."/>
            <person name="Chicoki N."/>
            <person name="Fauchery L."/>
            <person name="Kohler A."/>
            <person name="Kuo A."/>
            <person name="Labutti K."/>
            <person name="Pangilinan J."/>
            <person name="Lipzen A."/>
            <person name="Riley R."/>
            <person name="Andreopoulos W."/>
            <person name="He G."/>
            <person name="Johnson J."/>
            <person name="Barry K.W."/>
            <person name="Grigoriev I.V."/>
            <person name="Nagy L."/>
            <person name="Hibbett D."/>
            <person name="Henrissat B."/>
            <person name="Matheny P.B."/>
            <person name="Labbe J."/>
            <person name="Martin F."/>
        </authorList>
    </citation>
    <scope>NUCLEOTIDE SEQUENCE</scope>
    <source>
        <strain evidence="1">HHB10654</strain>
    </source>
</reference>
<dbReference type="Proteomes" id="UP000814140">
    <property type="component" value="Unassembled WGS sequence"/>
</dbReference>
<proteinExistence type="predicted"/>